<evidence type="ECO:0000256" key="1">
    <source>
        <dbReference type="SAM" id="Phobius"/>
    </source>
</evidence>
<dbReference type="PANTHER" id="PTHR37184:SF2">
    <property type="entry name" value="CLAVATA3_ESR (CLE)-RELATED PROTEIN 43"/>
    <property type="match status" value="1"/>
</dbReference>
<name>A0ABD2Y4T1_9GENT</name>
<evidence type="ECO:0000313" key="3">
    <source>
        <dbReference type="Proteomes" id="UP001630127"/>
    </source>
</evidence>
<reference evidence="2 3" key="1">
    <citation type="submission" date="2024-11" db="EMBL/GenBank/DDBJ databases">
        <title>A near-complete genome assembly of Cinchona calisaya.</title>
        <authorList>
            <person name="Lian D.C."/>
            <person name="Zhao X.W."/>
            <person name="Wei L."/>
        </authorList>
    </citation>
    <scope>NUCLEOTIDE SEQUENCE [LARGE SCALE GENOMIC DNA]</scope>
    <source>
        <tissue evidence="2">Nenye</tissue>
    </source>
</reference>
<dbReference type="PANTHER" id="PTHR37184">
    <property type="entry name" value="CLAVATA3/ESR (CLE)-RELATED PROTEIN 27"/>
    <property type="match status" value="1"/>
</dbReference>
<keyword evidence="3" id="KW-1185">Reference proteome</keyword>
<evidence type="ECO:0000313" key="2">
    <source>
        <dbReference type="EMBL" id="KAL3501716.1"/>
    </source>
</evidence>
<dbReference type="EMBL" id="JBJUIK010000015">
    <property type="protein sequence ID" value="KAL3501716.1"/>
    <property type="molecule type" value="Genomic_DNA"/>
</dbReference>
<comment type="caution">
    <text evidence="2">The sequence shown here is derived from an EMBL/GenBank/DDBJ whole genome shotgun (WGS) entry which is preliminary data.</text>
</comment>
<keyword evidence="1" id="KW-0812">Transmembrane</keyword>
<keyword evidence="1" id="KW-1133">Transmembrane helix</keyword>
<keyword evidence="1" id="KW-0472">Membrane</keyword>
<feature type="transmembrane region" description="Helical" evidence="1">
    <location>
        <begin position="12"/>
        <end position="30"/>
    </location>
</feature>
<organism evidence="2 3">
    <name type="scientific">Cinchona calisaya</name>
    <dbReference type="NCBI Taxonomy" id="153742"/>
    <lineage>
        <taxon>Eukaryota</taxon>
        <taxon>Viridiplantae</taxon>
        <taxon>Streptophyta</taxon>
        <taxon>Embryophyta</taxon>
        <taxon>Tracheophyta</taxon>
        <taxon>Spermatophyta</taxon>
        <taxon>Magnoliopsida</taxon>
        <taxon>eudicotyledons</taxon>
        <taxon>Gunneridae</taxon>
        <taxon>Pentapetalae</taxon>
        <taxon>asterids</taxon>
        <taxon>lamiids</taxon>
        <taxon>Gentianales</taxon>
        <taxon>Rubiaceae</taxon>
        <taxon>Cinchonoideae</taxon>
        <taxon>Cinchoneae</taxon>
        <taxon>Cinchona</taxon>
    </lineage>
</organism>
<dbReference type="Proteomes" id="UP001630127">
    <property type="component" value="Unassembled WGS sequence"/>
</dbReference>
<proteinExistence type="predicted"/>
<gene>
    <name evidence="2" type="ORF">ACH5RR_036165</name>
</gene>
<dbReference type="AlphaFoldDB" id="A0ABD2Y4T1"/>
<sequence length="106" mass="12300">MSFSGGRKSVKYSSLVVLLMIISVLHIWVFSESGRVGAFRLFPESRVALEKEHHQTNKNHTQVFREYFKQRVSDLIKSTFDANNKNDTFQESKRRVSSCPDPLHNK</sequence>
<accession>A0ABD2Y4T1</accession>
<dbReference type="InterPro" id="IPR040274">
    <property type="entry name" value="CLE27/CLE43"/>
</dbReference>
<protein>
    <submittedName>
        <fullName evidence="2">Uncharacterized protein</fullName>
    </submittedName>
</protein>